<dbReference type="CDD" id="cd03808">
    <property type="entry name" value="GT4_CapM-like"/>
    <property type="match status" value="1"/>
</dbReference>
<dbReference type="AlphaFoldDB" id="A0A1H2PNN9"/>
<sequence>MKSLSGQPVCLVSNTAWSIYNYRRRLLHRLLDGGWPVVVIAPRDATFPALEALGCVCVDLPLASKGTRVKEDLRTLLALRAHYRRLRPRLIFHYTIKPNIYGTLAAALAGRPSVAVTTGLGYVFLHRNRTAQIAKTLYRLAFRFPREVWFLNRDDHETFLREKLLAHPERARLLDGEGIDLEHFGYSEMPSAPPFTFVLIGRLLWDKGVGEYVEAARQLRARYPHARFQLLGPAGVDNPSAISSAQVAAWADEGVIEYLGQADDVRPAIAAAHCVVLPSYREGMPRTLLEAAAMGRPIVATDVPGCRDIVRDGVTGLLCAARDASALAAAMARLLDMTPVERTALAQRARDDATRRFDENRVVARYLTLLNDTTGAAAPLPTTHPETKQD</sequence>
<dbReference type="Pfam" id="PF13477">
    <property type="entry name" value="Glyco_trans_4_2"/>
    <property type="match status" value="1"/>
</dbReference>
<evidence type="ECO:0000259" key="1">
    <source>
        <dbReference type="Pfam" id="PF13477"/>
    </source>
</evidence>
<gene>
    <name evidence="2" type="ORF">SAMN05216551_103316</name>
</gene>
<feature type="domain" description="Glycosyltransferase subfamily 4-like N-terminal" evidence="1">
    <location>
        <begin position="9"/>
        <end position="148"/>
    </location>
</feature>
<dbReference type="Pfam" id="PF13692">
    <property type="entry name" value="Glyco_trans_1_4"/>
    <property type="match status" value="1"/>
</dbReference>
<reference evidence="3" key="1">
    <citation type="submission" date="2016-09" db="EMBL/GenBank/DDBJ databases">
        <authorList>
            <person name="Varghese N."/>
            <person name="Submissions S."/>
        </authorList>
    </citation>
    <scope>NUCLEOTIDE SEQUENCE [LARGE SCALE GENOMIC DNA]</scope>
    <source>
        <strain evidence="3">JS23</strain>
    </source>
</reference>
<dbReference type="GO" id="GO:0016757">
    <property type="term" value="F:glycosyltransferase activity"/>
    <property type="evidence" value="ECO:0007669"/>
    <property type="project" value="TreeGrafter"/>
</dbReference>
<name>A0A1H2PNN9_9BURK</name>
<organism evidence="2 3">
    <name type="scientific">Chitinasiproducens palmae</name>
    <dbReference type="NCBI Taxonomy" id="1770053"/>
    <lineage>
        <taxon>Bacteria</taxon>
        <taxon>Pseudomonadati</taxon>
        <taxon>Pseudomonadota</taxon>
        <taxon>Betaproteobacteria</taxon>
        <taxon>Burkholderiales</taxon>
        <taxon>Burkholderiaceae</taxon>
        <taxon>Chitinasiproducens</taxon>
    </lineage>
</organism>
<dbReference type="InterPro" id="IPR028098">
    <property type="entry name" value="Glyco_trans_4-like_N"/>
</dbReference>
<dbReference type="STRING" id="1770053.SAMN05216551_103316"/>
<dbReference type="PANTHER" id="PTHR12526">
    <property type="entry name" value="GLYCOSYLTRANSFERASE"/>
    <property type="match status" value="1"/>
</dbReference>
<protein>
    <submittedName>
        <fullName evidence="2">Glycosyltransferase involved in cell wall bisynthesis</fullName>
    </submittedName>
</protein>
<evidence type="ECO:0000313" key="3">
    <source>
        <dbReference type="Proteomes" id="UP000243719"/>
    </source>
</evidence>
<dbReference type="OrthoDB" id="9775208at2"/>
<dbReference type="Gene3D" id="3.40.50.2000">
    <property type="entry name" value="Glycogen Phosphorylase B"/>
    <property type="match status" value="2"/>
</dbReference>
<dbReference type="PANTHER" id="PTHR12526:SF638">
    <property type="entry name" value="SPORE COAT PROTEIN SA"/>
    <property type="match status" value="1"/>
</dbReference>
<dbReference type="EMBL" id="FNLO01000003">
    <property type="protein sequence ID" value="SDV47812.1"/>
    <property type="molecule type" value="Genomic_DNA"/>
</dbReference>
<keyword evidence="3" id="KW-1185">Reference proteome</keyword>
<evidence type="ECO:0000313" key="2">
    <source>
        <dbReference type="EMBL" id="SDV47812.1"/>
    </source>
</evidence>
<dbReference type="RefSeq" id="WP_091906551.1">
    <property type="nucleotide sequence ID" value="NZ_FNLO01000003.1"/>
</dbReference>
<dbReference type="Proteomes" id="UP000243719">
    <property type="component" value="Unassembled WGS sequence"/>
</dbReference>
<dbReference type="SUPFAM" id="SSF53756">
    <property type="entry name" value="UDP-Glycosyltransferase/glycogen phosphorylase"/>
    <property type="match status" value="1"/>
</dbReference>
<proteinExistence type="predicted"/>
<accession>A0A1H2PNN9</accession>
<keyword evidence="2" id="KW-0808">Transferase</keyword>